<dbReference type="RefSeq" id="WP_008708971.1">
    <property type="nucleotide sequence ID" value="NZ_CABKQM010000002.1"/>
</dbReference>
<dbReference type="SUPFAM" id="SSF53335">
    <property type="entry name" value="S-adenosyl-L-methionine-dependent methyltransferases"/>
    <property type="match status" value="1"/>
</dbReference>
<name>A0AAW5JXI9_9BACT</name>
<dbReference type="EMBL" id="JANFYT010000003">
    <property type="protein sequence ID" value="MCQ4813260.1"/>
    <property type="molecule type" value="Genomic_DNA"/>
</dbReference>
<dbReference type="GO" id="GO:0032259">
    <property type="term" value="P:methylation"/>
    <property type="evidence" value="ECO:0007669"/>
    <property type="project" value="UniProtKB-KW"/>
</dbReference>
<evidence type="ECO:0000256" key="1">
    <source>
        <dbReference type="ARBA" id="ARBA00022603"/>
    </source>
</evidence>
<dbReference type="GO" id="GO:0008168">
    <property type="term" value="F:methyltransferase activity"/>
    <property type="evidence" value="ECO:0007669"/>
    <property type="project" value="UniProtKB-KW"/>
</dbReference>
<dbReference type="AlphaFoldDB" id="A0AAW5JXI9"/>
<dbReference type="InterPro" id="IPR007213">
    <property type="entry name" value="Ppm1/Ppm2/Tcmp"/>
</dbReference>
<dbReference type="InterPro" id="IPR029063">
    <property type="entry name" value="SAM-dependent_MTases_sf"/>
</dbReference>
<reference evidence="3 4" key="1">
    <citation type="submission" date="2022-06" db="EMBL/GenBank/DDBJ databases">
        <title>Isolation of gut microbiota from human fecal samples.</title>
        <authorList>
            <person name="Pamer E.G."/>
            <person name="Barat B."/>
            <person name="Waligurski E."/>
            <person name="Medina S."/>
            <person name="Paddock L."/>
            <person name="Mostad J."/>
        </authorList>
    </citation>
    <scope>NUCLEOTIDE SEQUENCE [LARGE SCALE GENOMIC DNA]</scope>
    <source>
        <strain evidence="3 4">DFI.9.90</strain>
    </source>
</reference>
<evidence type="ECO:0000313" key="3">
    <source>
        <dbReference type="EMBL" id="MCQ4813260.1"/>
    </source>
</evidence>
<dbReference type="PANTHER" id="PTHR43619:SF2">
    <property type="entry name" value="S-ADENOSYL-L-METHIONINE-DEPENDENT METHYLTRANSFERASES SUPERFAMILY PROTEIN"/>
    <property type="match status" value="1"/>
</dbReference>
<dbReference type="Gene3D" id="3.40.50.150">
    <property type="entry name" value="Vaccinia Virus protein VP39"/>
    <property type="match status" value="1"/>
</dbReference>
<dbReference type="EC" id="2.1.1.-" evidence="3"/>
<comment type="caution">
    <text evidence="3">The sequence shown here is derived from an EMBL/GenBank/DDBJ whole genome shotgun (WGS) entry which is preliminary data.</text>
</comment>
<keyword evidence="4" id="KW-1185">Reference proteome</keyword>
<dbReference type="PIRSF" id="PIRSF028177">
    <property type="entry name" value="Polyketide_synth_Omtfrase_TcmP"/>
    <property type="match status" value="1"/>
</dbReference>
<evidence type="ECO:0000313" key="4">
    <source>
        <dbReference type="Proteomes" id="UP001205919"/>
    </source>
</evidence>
<dbReference type="PANTHER" id="PTHR43619">
    <property type="entry name" value="S-ADENOSYL-L-METHIONINE-DEPENDENT METHYLTRANSFERASE YKTD-RELATED"/>
    <property type="match status" value="1"/>
</dbReference>
<sequence length="266" mass="30930">MKLTGVEETTLIPLWARAYETTRKGEHLIEDPTAAELINKIDYDFSKFAEGKLSQAGVAVRSAILDREARRFFAEHPKAICINLACGLDTRFQRVDNGNIQWYNLDLPHVMQLRSELIPNTNEREHEITASLFDESWPGMVPRNGEDVLIIMEGASMYFSKEQMCQFFSLAAEHFPGAFLLMEVMTPFMIKQQKHHDTVDTKKAPFLWGVTDGKEIEALHKKLRFLRQWTFYEGFRRRWGLFGLLSLIPWWNQNCNDKIVCLEIKK</sequence>
<dbReference type="Proteomes" id="UP001205919">
    <property type="component" value="Unassembled WGS sequence"/>
</dbReference>
<evidence type="ECO:0000256" key="2">
    <source>
        <dbReference type="ARBA" id="ARBA00022679"/>
    </source>
</evidence>
<dbReference type="Pfam" id="PF04072">
    <property type="entry name" value="LCM"/>
    <property type="match status" value="1"/>
</dbReference>
<dbReference type="InterPro" id="IPR016874">
    <property type="entry name" value="TcmP-like"/>
</dbReference>
<gene>
    <name evidence="3" type="ORF">NE630_02340</name>
</gene>
<organism evidence="3 4">
    <name type="scientific">Cloacibacillus evryensis</name>
    <dbReference type="NCBI Taxonomy" id="508460"/>
    <lineage>
        <taxon>Bacteria</taxon>
        <taxon>Thermotogati</taxon>
        <taxon>Synergistota</taxon>
        <taxon>Synergistia</taxon>
        <taxon>Synergistales</taxon>
        <taxon>Synergistaceae</taxon>
        <taxon>Cloacibacillus</taxon>
    </lineage>
</organism>
<proteinExistence type="predicted"/>
<protein>
    <submittedName>
        <fullName evidence="3">Class I SAM-dependent methyltransferase</fullName>
        <ecNumber evidence="3">2.1.1.-</ecNumber>
    </submittedName>
</protein>
<accession>A0AAW5JXI9</accession>
<keyword evidence="1 3" id="KW-0489">Methyltransferase</keyword>
<keyword evidence="2 3" id="KW-0808">Transferase</keyword>